<reference evidence="1" key="1">
    <citation type="journal article" date="2019" name="bioRxiv">
        <title>The Genome of the Zebra Mussel, Dreissena polymorpha: A Resource for Invasive Species Research.</title>
        <authorList>
            <person name="McCartney M.A."/>
            <person name="Auch B."/>
            <person name="Kono T."/>
            <person name="Mallez S."/>
            <person name="Zhang Y."/>
            <person name="Obille A."/>
            <person name="Becker A."/>
            <person name="Abrahante J.E."/>
            <person name="Garbe J."/>
            <person name="Badalamenti J.P."/>
            <person name="Herman A."/>
            <person name="Mangelson H."/>
            <person name="Liachko I."/>
            <person name="Sullivan S."/>
            <person name="Sone E.D."/>
            <person name="Koren S."/>
            <person name="Silverstein K.A.T."/>
            <person name="Beckman K.B."/>
            <person name="Gohl D.M."/>
        </authorList>
    </citation>
    <scope>NUCLEOTIDE SEQUENCE</scope>
    <source>
        <strain evidence="1">Duluth1</strain>
        <tissue evidence="1">Whole animal</tissue>
    </source>
</reference>
<reference evidence="1" key="2">
    <citation type="submission" date="2020-11" db="EMBL/GenBank/DDBJ databases">
        <authorList>
            <person name="McCartney M.A."/>
            <person name="Auch B."/>
            <person name="Kono T."/>
            <person name="Mallez S."/>
            <person name="Becker A."/>
            <person name="Gohl D.M."/>
            <person name="Silverstein K.A.T."/>
            <person name="Koren S."/>
            <person name="Bechman K.B."/>
            <person name="Herman A."/>
            <person name="Abrahante J.E."/>
            <person name="Garbe J."/>
        </authorList>
    </citation>
    <scope>NUCLEOTIDE SEQUENCE</scope>
    <source>
        <strain evidence="1">Duluth1</strain>
        <tissue evidence="1">Whole animal</tissue>
    </source>
</reference>
<accession>A0A9D4C5X6</accession>
<proteinExistence type="predicted"/>
<evidence type="ECO:0000313" key="2">
    <source>
        <dbReference type="Proteomes" id="UP000828390"/>
    </source>
</evidence>
<organism evidence="1 2">
    <name type="scientific">Dreissena polymorpha</name>
    <name type="common">Zebra mussel</name>
    <name type="synonym">Mytilus polymorpha</name>
    <dbReference type="NCBI Taxonomy" id="45954"/>
    <lineage>
        <taxon>Eukaryota</taxon>
        <taxon>Metazoa</taxon>
        <taxon>Spiralia</taxon>
        <taxon>Lophotrochozoa</taxon>
        <taxon>Mollusca</taxon>
        <taxon>Bivalvia</taxon>
        <taxon>Autobranchia</taxon>
        <taxon>Heteroconchia</taxon>
        <taxon>Euheterodonta</taxon>
        <taxon>Imparidentia</taxon>
        <taxon>Neoheterodontei</taxon>
        <taxon>Myida</taxon>
        <taxon>Dreissenoidea</taxon>
        <taxon>Dreissenidae</taxon>
        <taxon>Dreissena</taxon>
    </lineage>
</organism>
<dbReference type="Proteomes" id="UP000828390">
    <property type="component" value="Unassembled WGS sequence"/>
</dbReference>
<comment type="caution">
    <text evidence="1">The sequence shown here is derived from an EMBL/GenBank/DDBJ whole genome shotgun (WGS) entry which is preliminary data.</text>
</comment>
<sequence length="55" mass="6069">MLCPNTTPSQPIPLLSLPMWTTTSMSQIASNSPQKYASEWQTAYSYSSGSRTRSP</sequence>
<dbReference type="AlphaFoldDB" id="A0A9D4C5X6"/>
<gene>
    <name evidence="1" type="ORF">DPMN_060455</name>
</gene>
<evidence type="ECO:0000313" key="1">
    <source>
        <dbReference type="EMBL" id="KAH3717660.1"/>
    </source>
</evidence>
<keyword evidence="2" id="KW-1185">Reference proteome</keyword>
<dbReference type="EMBL" id="JAIWYP010000013">
    <property type="protein sequence ID" value="KAH3717660.1"/>
    <property type="molecule type" value="Genomic_DNA"/>
</dbReference>
<protein>
    <submittedName>
        <fullName evidence="1">Uncharacterized protein</fullName>
    </submittedName>
</protein>
<name>A0A9D4C5X6_DREPO</name>